<dbReference type="Proteomes" id="UP000246132">
    <property type="component" value="Unassembled WGS sequence"/>
</dbReference>
<feature type="transmembrane region" description="Helical" evidence="11">
    <location>
        <begin position="50"/>
        <end position="68"/>
    </location>
</feature>
<evidence type="ECO:0000256" key="3">
    <source>
        <dbReference type="ARBA" id="ARBA00022516"/>
    </source>
</evidence>
<feature type="transmembrane region" description="Helical" evidence="11">
    <location>
        <begin position="75"/>
        <end position="97"/>
    </location>
</feature>
<dbReference type="GO" id="GO:0022857">
    <property type="term" value="F:transmembrane transporter activity"/>
    <property type="evidence" value="ECO:0007669"/>
    <property type="project" value="InterPro"/>
</dbReference>
<name>A0A3A8AKX0_9HYPH</name>
<evidence type="ECO:0000256" key="7">
    <source>
        <dbReference type="ARBA" id="ARBA00022985"/>
    </source>
</evidence>
<evidence type="ECO:0000256" key="6">
    <source>
        <dbReference type="ARBA" id="ARBA00022692"/>
    </source>
</evidence>
<evidence type="ECO:0000256" key="1">
    <source>
        <dbReference type="ARBA" id="ARBA00004651"/>
    </source>
</evidence>
<dbReference type="GO" id="GO:0009103">
    <property type="term" value="P:lipopolysaccharide biosynthetic process"/>
    <property type="evidence" value="ECO:0007669"/>
    <property type="project" value="UniProtKB-KW"/>
</dbReference>
<comment type="subcellular location">
    <subcellularLocation>
        <location evidence="1">Cell membrane</location>
        <topology evidence="1">Multi-pass membrane protein</topology>
    </subcellularLocation>
</comment>
<keyword evidence="4" id="KW-0997">Cell inner membrane</keyword>
<evidence type="ECO:0000256" key="8">
    <source>
        <dbReference type="ARBA" id="ARBA00022989"/>
    </source>
</evidence>
<evidence type="ECO:0000313" key="13">
    <source>
        <dbReference type="EMBL" id="RKF06523.1"/>
    </source>
</evidence>
<evidence type="ECO:0000259" key="12">
    <source>
        <dbReference type="Pfam" id="PF00892"/>
    </source>
</evidence>
<keyword evidence="3" id="KW-0444">Lipid biosynthesis</keyword>
<evidence type="ECO:0000313" key="14">
    <source>
        <dbReference type="Proteomes" id="UP000246132"/>
    </source>
</evidence>
<dbReference type="Pfam" id="PF00892">
    <property type="entry name" value="EamA"/>
    <property type="match status" value="1"/>
</dbReference>
<dbReference type="SUPFAM" id="SSF103481">
    <property type="entry name" value="Multidrug resistance efflux transporter EmrE"/>
    <property type="match status" value="1"/>
</dbReference>
<keyword evidence="10 11" id="KW-0472">Membrane</keyword>
<dbReference type="InterPro" id="IPR037185">
    <property type="entry name" value="EmrE-like"/>
</dbReference>
<dbReference type="EMBL" id="QFWV02000007">
    <property type="protein sequence ID" value="RKF06523.1"/>
    <property type="molecule type" value="Genomic_DNA"/>
</dbReference>
<protein>
    <recommendedName>
        <fullName evidence="12">EamA domain-containing protein</fullName>
    </recommendedName>
</protein>
<evidence type="ECO:0000256" key="9">
    <source>
        <dbReference type="ARBA" id="ARBA00023098"/>
    </source>
</evidence>
<keyword evidence="14" id="KW-1185">Reference proteome</keyword>
<keyword evidence="6 11" id="KW-0812">Transmembrane</keyword>
<dbReference type="GO" id="GO:0005886">
    <property type="term" value="C:plasma membrane"/>
    <property type="evidence" value="ECO:0007669"/>
    <property type="project" value="UniProtKB-SubCell"/>
</dbReference>
<dbReference type="AlphaFoldDB" id="A0A3A8AKX0"/>
<keyword evidence="2" id="KW-1003">Cell membrane</keyword>
<evidence type="ECO:0000256" key="5">
    <source>
        <dbReference type="ARBA" id="ARBA00022556"/>
    </source>
</evidence>
<keyword evidence="8 11" id="KW-1133">Transmembrane helix</keyword>
<keyword evidence="7" id="KW-0448">Lipopolysaccharide biosynthesis</keyword>
<organism evidence="13 14">
    <name type="scientific">Oceaniradius stylonematis</name>
    <dbReference type="NCBI Taxonomy" id="2184161"/>
    <lineage>
        <taxon>Bacteria</taxon>
        <taxon>Pseudomonadati</taxon>
        <taxon>Pseudomonadota</taxon>
        <taxon>Alphaproteobacteria</taxon>
        <taxon>Hyphomicrobiales</taxon>
        <taxon>Ahrensiaceae</taxon>
        <taxon>Oceaniradius</taxon>
    </lineage>
</organism>
<sequence>MMNYLILIIAVFLISGVQIVIKLRLSAVHGELPSSGAALPAFFSGALRDPWLWLAGIALLTAAYLWYFAVSRMSLGVAFTFASLSYPMVMAGSYAFLGEQFSGYQYAGCALIIVGVWLIAA</sequence>
<dbReference type="Gene3D" id="1.10.3730.20">
    <property type="match status" value="1"/>
</dbReference>
<comment type="caution">
    <text evidence="13">The sequence shown here is derived from an EMBL/GenBank/DDBJ whole genome shotgun (WGS) entry which is preliminary data.</text>
</comment>
<dbReference type="PANTHER" id="PTHR30561:SF9">
    <property type="entry name" value="4-AMINO-4-DEOXY-L-ARABINOSE-PHOSPHOUNDECAPRENOL FLIPPASE SUBUNIT ARNF-RELATED"/>
    <property type="match status" value="1"/>
</dbReference>
<dbReference type="PANTHER" id="PTHR30561">
    <property type="entry name" value="SMR FAMILY PROTON-DEPENDENT DRUG EFFLUX TRANSPORTER SUGE"/>
    <property type="match status" value="1"/>
</dbReference>
<evidence type="ECO:0000256" key="4">
    <source>
        <dbReference type="ARBA" id="ARBA00022519"/>
    </source>
</evidence>
<dbReference type="InterPro" id="IPR000390">
    <property type="entry name" value="Small_drug/metabolite_transptr"/>
</dbReference>
<feature type="transmembrane region" description="Helical" evidence="11">
    <location>
        <begin position="103"/>
        <end position="120"/>
    </location>
</feature>
<keyword evidence="9" id="KW-0443">Lipid metabolism</keyword>
<dbReference type="InterPro" id="IPR000620">
    <property type="entry name" value="EamA_dom"/>
</dbReference>
<evidence type="ECO:0000256" key="10">
    <source>
        <dbReference type="ARBA" id="ARBA00023136"/>
    </source>
</evidence>
<proteinExistence type="predicted"/>
<feature type="domain" description="EamA" evidence="12">
    <location>
        <begin position="40"/>
        <end position="120"/>
    </location>
</feature>
<reference evidence="13 14" key="1">
    <citation type="journal article" date="2018" name="Int. J. Syst. Bacteriol.">
        <title>Oceaniradius stylonemae gen. nov., sp. nov., isolated from a red alga, Stylonema cornu-cervi.</title>
        <authorList>
            <person name="Jeong S."/>
        </authorList>
    </citation>
    <scope>NUCLEOTIDE SEQUENCE [LARGE SCALE GENOMIC DNA]</scope>
    <source>
        <strain evidence="13 14">StC1</strain>
    </source>
</reference>
<gene>
    <name evidence="13" type="ORF">DEM25_013135</name>
</gene>
<keyword evidence="5" id="KW-0441">Lipid A biosynthesis</keyword>
<accession>A0A3A8AKX0</accession>
<evidence type="ECO:0000256" key="2">
    <source>
        <dbReference type="ARBA" id="ARBA00022475"/>
    </source>
</evidence>
<evidence type="ECO:0000256" key="11">
    <source>
        <dbReference type="SAM" id="Phobius"/>
    </source>
</evidence>
<dbReference type="GO" id="GO:0009245">
    <property type="term" value="P:lipid A biosynthetic process"/>
    <property type="evidence" value="ECO:0007669"/>
    <property type="project" value="UniProtKB-KW"/>
</dbReference>